<reference evidence="2 3" key="1">
    <citation type="journal article" date="2005" name="Nature">
        <title>The map-based sequence of the rice genome.</title>
        <authorList>
            <consortium name="International rice genome sequencing project (IRGSP)"/>
            <person name="Matsumoto T."/>
            <person name="Wu J."/>
            <person name="Kanamori H."/>
            <person name="Katayose Y."/>
            <person name="Fujisawa M."/>
            <person name="Namiki N."/>
            <person name="Mizuno H."/>
            <person name="Yamamoto K."/>
            <person name="Antonio B.A."/>
            <person name="Baba T."/>
            <person name="Sakata K."/>
            <person name="Nagamura Y."/>
            <person name="Aoki H."/>
            <person name="Arikawa K."/>
            <person name="Arita K."/>
            <person name="Bito T."/>
            <person name="Chiden Y."/>
            <person name="Fujitsuka N."/>
            <person name="Fukunaka R."/>
            <person name="Hamada M."/>
            <person name="Harada C."/>
            <person name="Hayashi A."/>
            <person name="Hijishita S."/>
            <person name="Honda M."/>
            <person name="Hosokawa S."/>
            <person name="Ichikawa Y."/>
            <person name="Idonuma A."/>
            <person name="Iijima M."/>
            <person name="Ikeda M."/>
            <person name="Ikeno M."/>
            <person name="Ito K."/>
            <person name="Ito S."/>
            <person name="Ito T."/>
            <person name="Ito Y."/>
            <person name="Ito Y."/>
            <person name="Iwabuchi A."/>
            <person name="Kamiya K."/>
            <person name="Karasawa W."/>
            <person name="Kurita K."/>
            <person name="Katagiri S."/>
            <person name="Kikuta A."/>
            <person name="Kobayashi H."/>
            <person name="Kobayashi N."/>
            <person name="Machita K."/>
            <person name="Maehara T."/>
            <person name="Masukawa M."/>
            <person name="Mizubayashi T."/>
            <person name="Mukai Y."/>
            <person name="Nagasaki H."/>
            <person name="Nagata Y."/>
            <person name="Naito S."/>
            <person name="Nakashima M."/>
            <person name="Nakama Y."/>
            <person name="Nakamichi Y."/>
            <person name="Nakamura M."/>
            <person name="Meguro A."/>
            <person name="Negishi M."/>
            <person name="Ohta I."/>
            <person name="Ohta T."/>
            <person name="Okamoto M."/>
            <person name="Ono N."/>
            <person name="Saji S."/>
            <person name="Sakaguchi M."/>
            <person name="Sakai K."/>
            <person name="Shibata M."/>
            <person name="Shimokawa T."/>
            <person name="Song J."/>
            <person name="Takazaki Y."/>
            <person name="Terasawa K."/>
            <person name="Tsugane M."/>
            <person name="Tsuji K."/>
            <person name="Ueda S."/>
            <person name="Waki K."/>
            <person name="Yamagata H."/>
            <person name="Yamamoto M."/>
            <person name="Yamamoto S."/>
            <person name="Yamane H."/>
            <person name="Yoshiki S."/>
            <person name="Yoshihara R."/>
            <person name="Yukawa K."/>
            <person name="Zhong H."/>
            <person name="Yano M."/>
            <person name="Yuan Q."/>
            <person name="Ouyang S."/>
            <person name="Liu J."/>
            <person name="Jones K.M."/>
            <person name="Gansberger K."/>
            <person name="Moffat K."/>
            <person name="Hill J."/>
            <person name="Bera J."/>
            <person name="Fadrosh D."/>
            <person name="Jin S."/>
            <person name="Johri S."/>
            <person name="Kim M."/>
            <person name="Overton L."/>
            <person name="Reardon M."/>
            <person name="Tsitrin T."/>
            <person name="Vuong H."/>
            <person name="Weaver B."/>
            <person name="Ciecko A."/>
            <person name="Tallon L."/>
            <person name="Jackson J."/>
            <person name="Pai G."/>
            <person name="Aken S.V."/>
            <person name="Utterback T."/>
            <person name="Reidmuller S."/>
            <person name="Feldblyum T."/>
            <person name="Hsiao J."/>
            <person name="Zismann V."/>
            <person name="Iobst S."/>
            <person name="de Vazeille A.R."/>
            <person name="Buell C.R."/>
            <person name="Ying K."/>
            <person name="Li Y."/>
            <person name="Lu T."/>
            <person name="Huang Y."/>
            <person name="Zhao Q."/>
            <person name="Feng Q."/>
            <person name="Zhang L."/>
            <person name="Zhu J."/>
            <person name="Weng Q."/>
            <person name="Mu J."/>
            <person name="Lu Y."/>
            <person name="Fan D."/>
            <person name="Liu Y."/>
            <person name="Guan J."/>
            <person name="Zhang Y."/>
            <person name="Yu S."/>
            <person name="Liu X."/>
            <person name="Zhang Y."/>
            <person name="Hong G."/>
            <person name="Han B."/>
            <person name="Choisne N."/>
            <person name="Demange N."/>
            <person name="Orjeda G."/>
            <person name="Samain S."/>
            <person name="Cattolico L."/>
            <person name="Pelletier E."/>
            <person name="Couloux A."/>
            <person name="Segurens B."/>
            <person name="Wincker P."/>
            <person name="D'Hont A."/>
            <person name="Scarpelli C."/>
            <person name="Weissenbach J."/>
            <person name="Salanoubat M."/>
            <person name="Quetier F."/>
            <person name="Yu Y."/>
            <person name="Kim H.R."/>
            <person name="Rambo T."/>
            <person name="Currie J."/>
            <person name="Collura K."/>
            <person name="Luo M."/>
            <person name="Yang T."/>
            <person name="Ammiraju J.S.S."/>
            <person name="Engler F."/>
            <person name="Soderlund C."/>
            <person name="Wing R.A."/>
            <person name="Palmer L.E."/>
            <person name="de la Bastide M."/>
            <person name="Spiegel L."/>
            <person name="Nascimento L."/>
            <person name="Zutavern T."/>
            <person name="O'Shaughnessy A."/>
            <person name="Dike S."/>
            <person name="Dedhia N."/>
            <person name="Preston R."/>
            <person name="Balija V."/>
            <person name="McCombie W.R."/>
            <person name="Chow T."/>
            <person name="Chen H."/>
            <person name="Chung M."/>
            <person name="Chen C."/>
            <person name="Shaw J."/>
            <person name="Wu H."/>
            <person name="Hsiao K."/>
            <person name="Chao Y."/>
            <person name="Chu M."/>
            <person name="Cheng C."/>
            <person name="Hour A."/>
            <person name="Lee P."/>
            <person name="Lin S."/>
            <person name="Lin Y."/>
            <person name="Liou J."/>
            <person name="Liu S."/>
            <person name="Hsing Y."/>
            <person name="Raghuvanshi S."/>
            <person name="Mohanty A."/>
            <person name="Bharti A.K."/>
            <person name="Gaur A."/>
            <person name="Gupta V."/>
            <person name="Kumar D."/>
            <person name="Ravi V."/>
            <person name="Vij S."/>
            <person name="Kapur A."/>
            <person name="Khurana P."/>
            <person name="Khurana P."/>
            <person name="Khurana J.P."/>
            <person name="Tyagi A.K."/>
            <person name="Gaikwad K."/>
            <person name="Singh A."/>
            <person name="Dalal V."/>
            <person name="Srivastava S."/>
            <person name="Dixit A."/>
            <person name="Pal A.K."/>
            <person name="Ghazi I.A."/>
            <person name="Yadav M."/>
            <person name="Pandit A."/>
            <person name="Bhargava A."/>
            <person name="Sureshbabu K."/>
            <person name="Batra K."/>
            <person name="Sharma T.R."/>
            <person name="Mohapatra T."/>
            <person name="Singh N.K."/>
            <person name="Messing J."/>
            <person name="Nelson A.B."/>
            <person name="Fuks G."/>
            <person name="Kavchok S."/>
            <person name="Keizer G."/>
            <person name="Linton E."/>
            <person name="Llaca V."/>
            <person name="Song R."/>
            <person name="Tanyolac B."/>
            <person name="Young S."/>
            <person name="Ho-Il K."/>
            <person name="Hahn J.H."/>
            <person name="Sangsakoo G."/>
            <person name="Vanavichit A."/>
            <person name="de Mattos Luiz.A.T."/>
            <person name="Zimmer P.D."/>
            <person name="Malone G."/>
            <person name="Dellagostin O."/>
            <person name="de Oliveira A.C."/>
            <person name="Bevan M."/>
            <person name="Bancroft I."/>
            <person name="Minx P."/>
            <person name="Cordum H."/>
            <person name="Wilson R."/>
            <person name="Cheng Z."/>
            <person name="Jin W."/>
            <person name="Jiang J."/>
            <person name="Leong S.A."/>
            <person name="Iwama H."/>
            <person name="Gojobori T."/>
            <person name="Itoh T."/>
            <person name="Niimura Y."/>
            <person name="Fujii Y."/>
            <person name="Habara T."/>
            <person name="Sakai H."/>
            <person name="Sato Y."/>
            <person name="Wilson G."/>
            <person name="Kumar K."/>
            <person name="McCouch S."/>
            <person name="Juretic N."/>
            <person name="Hoen D."/>
            <person name="Wright S."/>
            <person name="Bruskiewich R."/>
            <person name="Bureau T."/>
            <person name="Miyao A."/>
            <person name="Hirochika H."/>
            <person name="Nishikawa T."/>
            <person name="Kadowaki K."/>
            <person name="Sugiura M."/>
            <person name="Burr B."/>
            <person name="Sasaki T."/>
        </authorList>
    </citation>
    <scope>NUCLEOTIDE SEQUENCE [LARGE SCALE GENOMIC DNA]</scope>
    <source>
        <strain evidence="3">cv. Nipponbare</strain>
    </source>
</reference>
<accession>C7J9Q2</accession>
<evidence type="ECO:0000256" key="1">
    <source>
        <dbReference type="SAM" id="MobiDB-lite"/>
    </source>
</evidence>
<dbReference type="AlphaFoldDB" id="C7J9Q2"/>
<feature type="region of interest" description="Disordered" evidence="1">
    <location>
        <begin position="1"/>
        <end position="35"/>
    </location>
</feature>
<name>C7J9Q2_ORYSJ</name>
<evidence type="ECO:0000313" key="2">
    <source>
        <dbReference type="EMBL" id="BAH95547.1"/>
    </source>
</evidence>
<protein>
    <submittedName>
        <fullName evidence="2">Os12g0179950 protein</fullName>
    </submittedName>
</protein>
<sequence>MGMGGCRMGRWGGGGGGGLGKRGEKNEEEERVAETDTLSLIQSPNHQFFVFDADLKVRIA</sequence>
<proteinExistence type="predicted"/>
<dbReference type="KEGG" id="dosa:Os12g0179950"/>
<gene>
    <name evidence="2" type="ordered locus">Os12g0179950</name>
</gene>
<dbReference type="Proteomes" id="UP000000763">
    <property type="component" value="Chromosome 12"/>
</dbReference>
<feature type="compositionally biased region" description="Gly residues" evidence="1">
    <location>
        <begin position="1"/>
        <end position="20"/>
    </location>
</feature>
<dbReference type="EMBL" id="AP008218">
    <property type="protein sequence ID" value="BAH95547.1"/>
    <property type="molecule type" value="Genomic_DNA"/>
</dbReference>
<reference evidence="3" key="2">
    <citation type="journal article" date="2008" name="Nucleic Acids Res.">
        <title>The rice annotation project database (RAP-DB): 2008 update.</title>
        <authorList>
            <consortium name="The rice annotation project (RAP)"/>
        </authorList>
    </citation>
    <scope>GENOME REANNOTATION</scope>
    <source>
        <strain evidence="3">cv. Nipponbare</strain>
    </source>
</reference>
<evidence type="ECO:0000313" key="3">
    <source>
        <dbReference type="Proteomes" id="UP000000763"/>
    </source>
</evidence>
<organism evidence="2 3">
    <name type="scientific">Oryza sativa subsp. japonica</name>
    <name type="common">Rice</name>
    <dbReference type="NCBI Taxonomy" id="39947"/>
    <lineage>
        <taxon>Eukaryota</taxon>
        <taxon>Viridiplantae</taxon>
        <taxon>Streptophyta</taxon>
        <taxon>Embryophyta</taxon>
        <taxon>Tracheophyta</taxon>
        <taxon>Spermatophyta</taxon>
        <taxon>Magnoliopsida</taxon>
        <taxon>Liliopsida</taxon>
        <taxon>Poales</taxon>
        <taxon>Poaceae</taxon>
        <taxon>BOP clade</taxon>
        <taxon>Oryzoideae</taxon>
        <taxon>Oryzeae</taxon>
        <taxon>Oryzinae</taxon>
        <taxon>Oryza</taxon>
        <taxon>Oryza sativa</taxon>
    </lineage>
</organism>